<reference evidence="3 4" key="1">
    <citation type="submission" date="2021-04" db="EMBL/GenBank/DDBJ databases">
        <authorList>
            <person name="Bliznina A."/>
        </authorList>
    </citation>
    <scope>NUCLEOTIDE SEQUENCE [LARGE SCALE GENOMIC DNA]</scope>
</reference>
<dbReference type="Proteomes" id="UP001158576">
    <property type="component" value="Chromosome PAR"/>
</dbReference>
<accession>A0ABN7RSN1</accession>
<dbReference type="PRINTS" id="PR00625">
    <property type="entry name" value="JDOMAIN"/>
</dbReference>
<evidence type="ECO:0000313" key="3">
    <source>
        <dbReference type="EMBL" id="CAG5085183.1"/>
    </source>
</evidence>
<dbReference type="InterPro" id="IPR008971">
    <property type="entry name" value="HSP40/DnaJ_pept-bd"/>
</dbReference>
<evidence type="ECO:0000256" key="1">
    <source>
        <dbReference type="ARBA" id="ARBA00023186"/>
    </source>
</evidence>
<dbReference type="InterPro" id="IPR036869">
    <property type="entry name" value="J_dom_sf"/>
</dbReference>
<feature type="domain" description="J" evidence="2">
    <location>
        <begin position="4"/>
        <end position="69"/>
    </location>
</feature>
<dbReference type="EMBL" id="OU015568">
    <property type="protein sequence ID" value="CAG5085183.1"/>
    <property type="molecule type" value="Genomic_DNA"/>
</dbReference>
<dbReference type="InterPro" id="IPR001623">
    <property type="entry name" value="DnaJ_domain"/>
</dbReference>
<gene>
    <name evidence="3" type="ORF">OKIOD_LOCUS2390</name>
</gene>
<dbReference type="CDD" id="cd06257">
    <property type="entry name" value="DnaJ"/>
    <property type="match status" value="1"/>
</dbReference>
<dbReference type="Gene3D" id="2.60.260.20">
    <property type="entry name" value="Urease metallochaperone UreE, N-terminal domain"/>
    <property type="match status" value="2"/>
</dbReference>
<dbReference type="InterPro" id="IPR051339">
    <property type="entry name" value="DnaJ_subfamily_B"/>
</dbReference>
<dbReference type="Pfam" id="PF01556">
    <property type="entry name" value="DnaJ_C"/>
    <property type="match status" value="1"/>
</dbReference>
<dbReference type="Gene3D" id="1.10.287.110">
    <property type="entry name" value="DnaJ domain"/>
    <property type="match status" value="1"/>
</dbReference>
<dbReference type="PROSITE" id="PS50076">
    <property type="entry name" value="DNAJ_2"/>
    <property type="match status" value="1"/>
</dbReference>
<dbReference type="Pfam" id="PF00226">
    <property type="entry name" value="DnaJ"/>
    <property type="match status" value="1"/>
</dbReference>
<protein>
    <submittedName>
        <fullName evidence="3">Oidioi.mRNA.OKI2018_I69.PAR.g10832.t1.cds</fullName>
    </submittedName>
</protein>
<evidence type="ECO:0000313" key="4">
    <source>
        <dbReference type="Proteomes" id="UP001158576"/>
    </source>
</evidence>
<dbReference type="SMART" id="SM00271">
    <property type="entry name" value="DnaJ"/>
    <property type="match status" value="1"/>
</dbReference>
<evidence type="ECO:0000259" key="2">
    <source>
        <dbReference type="PROSITE" id="PS50076"/>
    </source>
</evidence>
<dbReference type="SUPFAM" id="SSF49493">
    <property type="entry name" value="HSP40/DnaJ peptide-binding domain"/>
    <property type="match status" value="2"/>
</dbReference>
<dbReference type="PANTHER" id="PTHR24078">
    <property type="entry name" value="DNAJ HOMOLOG SUBFAMILY C MEMBER"/>
    <property type="match status" value="1"/>
</dbReference>
<dbReference type="PANTHER" id="PTHR24078:SF519">
    <property type="entry name" value="DNAJ HOMOLOG SUBFAMILY B MEMBER 13"/>
    <property type="match status" value="1"/>
</dbReference>
<proteinExistence type="predicted"/>
<dbReference type="InterPro" id="IPR002939">
    <property type="entry name" value="DnaJ_C"/>
</dbReference>
<name>A0ABN7RSN1_OIKDI</name>
<dbReference type="SUPFAM" id="SSF46565">
    <property type="entry name" value="Chaperone J-domain"/>
    <property type="match status" value="1"/>
</dbReference>
<keyword evidence="1" id="KW-0143">Chaperone</keyword>
<organism evidence="3 4">
    <name type="scientific">Oikopleura dioica</name>
    <name type="common">Tunicate</name>
    <dbReference type="NCBI Taxonomy" id="34765"/>
    <lineage>
        <taxon>Eukaryota</taxon>
        <taxon>Metazoa</taxon>
        <taxon>Chordata</taxon>
        <taxon>Tunicata</taxon>
        <taxon>Appendicularia</taxon>
        <taxon>Copelata</taxon>
        <taxon>Oikopleuridae</taxon>
        <taxon>Oikopleura</taxon>
    </lineage>
</organism>
<keyword evidence="4" id="KW-1185">Reference proteome</keyword>
<sequence length="312" mass="34964">MGLDYYAILNVPRSAQLSDIHSAYRRLALKLHPDKNKDGKSQDELFARVAEAYEVLRQQDLRAIFDQFGEEGLKKGLPQSNGGWSKGYIFHGDANKVFKAFFGTDNPFADFAVPDAKKGTFGGKIQDPAIKRELYLTLEELYLGCDKKMKISRHVMNEDGHTSSVRDKILSIRVKRGWKAGTRVTFKEEGDQGPNTIPADMVYILREREHALFQRRGDDLVYKAKIPLGQALVGCAVEVATLDGRLLTIPINDIVHQTYTKTVFGEGMPITGEDGKTGNLIIEFDIIFPEKLSPPEKALIKDALLSKNHQLN</sequence>
<dbReference type="CDD" id="cd10747">
    <property type="entry name" value="DnaJ_C"/>
    <property type="match status" value="1"/>
</dbReference>